<proteinExistence type="predicted"/>
<organism evidence="1 2">
    <name type="scientific">Staphylococcus succinus</name>
    <dbReference type="NCBI Taxonomy" id="61015"/>
    <lineage>
        <taxon>Bacteria</taxon>
        <taxon>Bacillati</taxon>
        <taxon>Bacillota</taxon>
        <taxon>Bacilli</taxon>
        <taxon>Bacillales</taxon>
        <taxon>Staphylococcaceae</taxon>
        <taxon>Staphylococcus</taxon>
    </lineage>
</organism>
<name>A0ABX5IJN8_9STAP</name>
<dbReference type="EMBL" id="PZFR01000096">
    <property type="protein sequence ID" value="PTI66970.1"/>
    <property type="molecule type" value="Genomic_DNA"/>
</dbReference>
<reference evidence="1 2" key="1">
    <citation type="journal article" date="2016" name="Front. Microbiol.">
        <title>Comprehensive Phylogenetic Analysis of Bovine Non-aureus Staphylococci Species Based on Whole-Genome Sequencing.</title>
        <authorList>
            <person name="Naushad S."/>
            <person name="Barkema H.W."/>
            <person name="Luby C."/>
            <person name="Condas L.A."/>
            <person name="Nobrega D.B."/>
            <person name="Carson D.A."/>
            <person name="De Buck J."/>
        </authorList>
    </citation>
    <scope>NUCLEOTIDE SEQUENCE [LARGE SCALE GENOMIC DNA]</scope>
    <source>
        <strain evidence="1 2">SNUC 1084</strain>
    </source>
</reference>
<protein>
    <submittedName>
        <fullName evidence="1">Uncharacterized protein</fullName>
    </submittedName>
</protein>
<dbReference type="Proteomes" id="UP000240859">
    <property type="component" value="Unassembled WGS sequence"/>
</dbReference>
<evidence type="ECO:0000313" key="1">
    <source>
        <dbReference type="EMBL" id="PTI66970.1"/>
    </source>
</evidence>
<accession>A0ABX5IJN8</accession>
<evidence type="ECO:0000313" key="2">
    <source>
        <dbReference type="Proteomes" id="UP000240859"/>
    </source>
</evidence>
<gene>
    <name evidence="1" type="ORF">BU057_11410</name>
</gene>
<keyword evidence="2" id="KW-1185">Reference proteome</keyword>
<sequence>MYMCYRDVINQIVARLPTDISNVSENYLDTVIKRYVTKHEDIEEVKQSIKGMKGMKDTKQIKTYKDFITKKRSFLNG</sequence>
<comment type="caution">
    <text evidence="1">The sequence shown here is derived from an EMBL/GenBank/DDBJ whole genome shotgun (WGS) entry which is preliminary data.</text>
</comment>